<comment type="caution">
    <text evidence="1">The sequence shown here is derived from an EMBL/GenBank/DDBJ whole genome shotgun (WGS) entry which is preliminary data.</text>
</comment>
<sequence length="233" mass="24801">MIRVVQLRPAHLLAAELRWTSGTSATNRPKVSYQLGNPGRPSTDPTITIVIADDSGSVIGPAGADPVSNRYEEAWRAFRAIGGGGAKHEFGAVLHFDTPTSRDVPPTPLTRSGLQQLRSGLRFPRDSAGTSCLGPSLTAATNLANQYPNHTATLIVLSDFELFDDNAAQVLDDLADFPGDVHAVTLGGTRMDGILHHRIHVTPVTDNDPPGTLARAVFGGLTARRPGSWVAER</sequence>
<dbReference type="AlphaFoldDB" id="A0A4R4XCJ6"/>
<accession>A0A4R4XCJ6</accession>
<dbReference type="Proteomes" id="UP000295172">
    <property type="component" value="Unassembled WGS sequence"/>
</dbReference>
<proteinExistence type="predicted"/>
<reference evidence="1 2" key="1">
    <citation type="submission" date="2019-02" db="EMBL/GenBank/DDBJ databases">
        <title>Draft genome sequences of novel Actinobacteria.</title>
        <authorList>
            <person name="Sahin N."/>
            <person name="Ay H."/>
            <person name="Saygin H."/>
        </authorList>
    </citation>
    <scope>NUCLEOTIDE SEQUENCE [LARGE SCALE GENOMIC DNA]</scope>
    <source>
        <strain evidence="1 2">16K104</strain>
    </source>
</reference>
<organism evidence="1 2">
    <name type="scientific">Kribbella turkmenica</name>
    <dbReference type="NCBI Taxonomy" id="2530375"/>
    <lineage>
        <taxon>Bacteria</taxon>
        <taxon>Bacillati</taxon>
        <taxon>Actinomycetota</taxon>
        <taxon>Actinomycetes</taxon>
        <taxon>Propionibacteriales</taxon>
        <taxon>Kribbellaceae</taxon>
        <taxon>Kribbella</taxon>
    </lineage>
</organism>
<name>A0A4R4XCJ6_9ACTN</name>
<evidence type="ECO:0000313" key="2">
    <source>
        <dbReference type="Proteomes" id="UP000295172"/>
    </source>
</evidence>
<evidence type="ECO:0000313" key="1">
    <source>
        <dbReference type="EMBL" id="TDD28363.1"/>
    </source>
</evidence>
<dbReference type="RefSeq" id="WP_132317667.1">
    <property type="nucleotide sequence ID" value="NZ_SMKR01000022.1"/>
</dbReference>
<protein>
    <submittedName>
        <fullName evidence="1">VWA domain-containing protein</fullName>
    </submittedName>
</protein>
<dbReference type="Gene3D" id="3.40.50.410">
    <property type="entry name" value="von Willebrand factor, type A domain"/>
    <property type="match status" value="1"/>
</dbReference>
<dbReference type="EMBL" id="SMKR01000022">
    <property type="protein sequence ID" value="TDD28363.1"/>
    <property type="molecule type" value="Genomic_DNA"/>
</dbReference>
<dbReference type="InterPro" id="IPR036465">
    <property type="entry name" value="vWFA_dom_sf"/>
</dbReference>
<dbReference type="OrthoDB" id="4728166at2"/>
<gene>
    <name evidence="1" type="ORF">E1218_07535</name>
</gene>
<keyword evidence="2" id="KW-1185">Reference proteome</keyword>